<feature type="compositionally biased region" description="Polar residues" evidence="1">
    <location>
        <begin position="68"/>
        <end position="81"/>
    </location>
</feature>
<feature type="compositionally biased region" description="Basic and acidic residues" evidence="1">
    <location>
        <begin position="93"/>
        <end position="106"/>
    </location>
</feature>
<reference evidence="3" key="3">
    <citation type="submission" date="2025-08" db="UniProtKB">
        <authorList>
            <consortium name="RefSeq"/>
        </authorList>
    </citation>
    <scope>IDENTIFICATION</scope>
    <source>
        <strain evidence="3">NI907</strain>
    </source>
</reference>
<dbReference type="AlphaFoldDB" id="A0A6P8AXC8"/>
<dbReference type="GeneID" id="41965622"/>
<sequence>MANRKHRQPKKSKASQQKAGQQGDGGTADGTTALTSSEQRLAKETQDDDRTRGRGGGEVVVVKYYTPHTDNSQARGRSSSVPCGEKPSMLSPEDEKKTGEGKQSGE</sequence>
<feature type="region of interest" description="Disordered" evidence="1">
    <location>
        <begin position="1"/>
        <end position="106"/>
    </location>
</feature>
<evidence type="ECO:0000256" key="1">
    <source>
        <dbReference type="SAM" id="MobiDB-lite"/>
    </source>
</evidence>
<dbReference type="Proteomes" id="UP000515153">
    <property type="component" value="Chromosome VII"/>
</dbReference>
<keyword evidence="2" id="KW-1185">Reference proteome</keyword>
<organism evidence="2 3">
    <name type="scientific">Pyricularia grisea</name>
    <name type="common">Crabgrass-specific blast fungus</name>
    <name type="synonym">Magnaporthe grisea</name>
    <dbReference type="NCBI Taxonomy" id="148305"/>
    <lineage>
        <taxon>Eukaryota</taxon>
        <taxon>Fungi</taxon>
        <taxon>Dikarya</taxon>
        <taxon>Ascomycota</taxon>
        <taxon>Pezizomycotina</taxon>
        <taxon>Sordariomycetes</taxon>
        <taxon>Sordariomycetidae</taxon>
        <taxon>Magnaporthales</taxon>
        <taxon>Pyriculariaceae</taxon>
        <taxon>Pyricularia</taxon>
    </lineage>
</organism>
<evidence type="ECO:0000313" key="3">
    <source>
        <dbReference type="RefSeq" id="XP_030979565.1"/>
    </source>
</evidence>
<reference evidence="2 3" key="1">
    <citation type="journal article" date="2019" name="Mol. Biol. Evol.">
        <title>Blast fungal genomes show frequent chromosomal changes, gene gains and losses, and effector gene turnover.</title>
        <authorList>
            <person name="Gomez Luciano L.B."/>
            <person name="Jason Tsai I."/>
            <person name="Chuma I."/>
            <person name="Tosa Y."/>
            <person name="Chen Y.H."/>
            <person name="Li J.Y."/>
            <person name="Li M.Y."/>
            <person name="Jade Lu M.Y."/>
            <person name="Nakayashiki H."/>
            <person name="Li W.H."/>
        </authorList>
    </citation>
    <scope>NUCLEOTIDE SEQUENCE [LARGE SCALE GENOMIC DNA]</scope>
    <source>
        <strain evidence="2 3">NI907</strain>
    </source>
</reference>
<reference evidence="3" key="2">
    <citation type="submission" date="2019-10" db="EMBL/GenBank/DDBJ databases">
        <authorList>
            <consortium name="NCBI Genome Project"/>
        </authorList>
    </citation>
    <scope>NUCLEOTIDE SEQUENCE</scope>
    <source>
        <strain evidence="3">NI907</strain>
    </source>
</reference>
<name>A0A6P8AXC8_PYRGI</name>
<evidence type="ECO:0000313" key="2">
    <source>
        <dbReference type="Proteomes" id="UP000515153"/>
    </source>
</evidence>
<dbReference type="KEGG" id="pgri:PgNI_10743"/>
<gene>
    <name evidence="3" type="ORF">PgNI_10743</name>
</gene>
<protein>
    <submittedName>
        <fullName evidence="3">Uncharacterized protein</fullName>
    </submittedName>
</protein>
<accession>A0A6P8AXC8</accession>
<proteinExistence type="predicted"/>
<dbReference type="RefSeq" id="XP_030979565.1">
    <property type="nucleotide sequence ID" value="XM_031130716.1"/>
</dbReference>
<feature type="compositionally biased region" description="Basic residues" evidence="1">
    <location>
        <begin position="1"/>
        <end position="13"/>
    </location>
</feature>
<feature type="compositionally biased region" description="Basic and acidic residues" evidence="1">
    <location>
        <begin position="40"/>
        <end position="52"/>
    </location>
</feature>